<dbReference type="Proteomes" id="UP001201163">
    <property type="component" value="Unassembled WGS sequence"/>
</dbReference>
<protein>
    <submittedName>
        <fullName evidence="1">Uncharacterized protein</fullName>
    </submittedName>
</protein>
<keyword evidence="2" id="KW-1185">Reference proteome</keyword>
<dbReference type="AlphaFoldDB" id="A0AAD4QAS0"/>
<organism evidence="1 2">
    <name type="scientific">Lactarius akahatsu</name>
    <dbReference type="NCBI Taxonomy" id="416441"/>
    <lineage>
        <taxon>Eukaryota</taxon>
        <taxon>Fungi</taxon>
        <taxon>Dikarya</taxon>
        <taxon>Basidiomycota</taxon>
        <taxon>Agaricomycotina</taxon>
        <taxon>Agaricomycetes</taxon>
        <taxon>Russulales</taxon>
        <taxon>Russulaceae</taxon>
        <taxon>Lactarius</taxon>
    </lineage>
</organism>
<comment type="caution">
    <text evidence="1">The sequence shown here is derived from an EMBL/GenBank/DDBJ whole genome shotgun (WGS) entry which is preliminary data.</text>
</comment>
<name>A0AAD4QAS0_9AGAM</name>
<proteinExistence type="predicted"/>
<accession>A0AAD4QAS0</accession>
<evidence type="ECO:0000313" key="2">
    <source>
        <dbReference type="Proteomes" id="UP001201163"/>
    </source>
</evidence>
<sequence>MYWQGGRSLEPAAFSLRVGPARGIIDQSIVDQPLAVTIILSGQAPVSLFSPIVHCAHRVVYSVGLHPLCLEYRLASTRYTRHMVSRSASSIVFRRHLYCRRSRLLTHWHSKVLFSQCVPICLPKTSRYAPIASPICPRQCTRSELGDPKARAHRGLSLCRMTIAFYYYSHTSSSESNACSCVVHKGKLLYFVGPIRTSNKATEYANHTSSSGSMFNVQRSVD</sequence>
<evidence type="ECO:0000313" key="1">
    <source>
        <dbReference type="EMBL" id="KAH8985156.1"/>
    </source>
</evidence>
<reference evidence="1" key="1">
    <citation type="submission" date="2022-01" db="EMBL/GenBank/DDBJ databases">
        <title>Comparative genomics reveals a dynamic genome evolution in the ectomycorrhizal milk-cap (Lactarius) mushrooms.</title>
        <authorList>
            <consortium name="DOE Joint Genome Institute"/>
            <person name="Lebreton A."/>
            <person name="Tang N."/>
            <person name="Kuo A."/>
            <person name="LaButti K."/>
            <person name="Drula E."/>
            <person name="Barry K."/>
            <person name="Clum A."/>
            <person name="Lipzen A."/>
            <person name="Mousain D."/>
            <person name="Ng V."/>
            <person name="Wang R."/>
            <person name="Wang X."/>
            <person name="Dai Y."/>
            <person name="Henrissat B."/>
            <person name="Grigoriev I.V."/>
            <person name="Guerin-Laguette A."/>
            <person name="Yu F."/>
            <person name="Martin F.M."/>
        </authorList>
    </citation>
    <scope>NUCLEOTIDE SEQUENCE</scope>
    <source>
        <strain evidence="1">QP</strain>
    </source>
</reference>
<dbReference type="EMBL" id="JAKELL010000067">
    <property type="protein sequence ID" value="KAH8985156.1"/>
    <property type="molecule type" value="Genomic_DNA"/>
</dbReference>
<gene>
    <name evidence="1" type="ORF">EDB92DRAFT_1384833</name>
</gene>